<dbReference type="GO" id="GO:0005737">
    <property type="term" value="C:cytoplasm"/>
    <property type="evidence" value="ECO:0007669"/>
    <property type="project" value="TreeGrafter"/>
</dbReference>
<dbReference type="Proteomes" id="UP000708208">
    <property type="component" value="Unassembled WGS sequence"/>
</dbReference>
<dbReference type="CDD" id="cd00170">
    <property type="entry name" value="SEC14"/>
    <property type="match status" value="1"/>
</dbReference>
<dbReference type="AlphaFoldDB" id="A0A8J2LII4"/>
<feature type="domain" description="CRAL-TRIO" evidence="1">
    <location>
        <begin position="66"/>
        <end position="258"/>
    </location>
</feature>
<protein>
    <recommendedName>
        <fullName evidence="1">CRAL-TRIO domain-containing protein</fullName>
    </recommendedName>
</protein>
<evidence type="ECO:0000313" key="3">
    <source>
        <dbReference type="Proteomes" id="UP000708208"/>
    </source>
</evidence>
<proteinExistence type="predicted"/>
<organism evidence="2 3">
    <name type="scientific">Allacma fusca</name>
    <dbReference type="NCBI Taxonomy" id="39272"/>
    <lineage>
        <taxon>Eukaryota</taxon>
        <taxon>Metazoa</taxon>
        <taxon>Ecdysozoa</taxon>
        <taxon>Arthropoda</taxon>
        <taxon>Hexapoda</taxon>
        <taxon>Collembola</taxon>
        <taxon>Symphypleona</taxon>
        <taxon>Sminthuridae</taxon>
        <taxon>Allacma</taxon>
    </lineage>
</organism>
<name>A0A8J2LII4_9HEXA</name>
<dbReference type="InterPro" id="IPR001251">
    <property type="entry name" value="CRAL-TRIO_dom"/>
</dbReference>
<keyword evidence="3" id="KW-1185">Reference proteome</keyword>
<dbReference type="PROSITE" id="PS50191">
    <property type="entry name" value="CRAL_TRIO"/>
    <property type="match status" value="1"/>
</dbReference>
<dbReference type="EMBL" id="CAJVCH010564301">
    <property type="protein sequence ID" value="CAG7832286.1"/>
    <property type="molecule type" value="Genomic_DNA"/>
</dbReference>
<accession>A0A8J2LII4</accession>
<dbReference type="OrthoDB" id="6682367at2759"/>
<dbReference type="PANTHER" id="PTHR23324:SF83">
    <property type="entry name" value="SEC14-LIKE PROTEIN 2"/>
    <property type="match status" value="1"/>
</dbReference>
<reference evidence="2" key="1">
    <citation type="submission" date="2021-06" db="EMBL/GenBank/DDBJ databases">
        <authorList>
            <person name="Hodson N. C."/>
            <person name="Mongue J. A."/>
            <person name="Jaron S. K."/>
        </authorList>
    </citation>
    <scope>NUCLEOTIDE SEQUENCE</scope>
</reference>
<dbReference type="PANTHER" id="PTHR23324">
    <property type="entry name" value="SEC14 RELATED PROTEIN"/>
    <property type="match status" value="1"/>
</dbReference>
<evidence type="ECO:0000259" key="1">
    <source>
        <dbReference type="PROSITE" id="PS50191"/>
    </source>
</evidence>
<sequence length="281" mass="31392">MGKTAETNVVAAISELKTAIKDISNEDSLYDDDFYLLQWLKAGKFNLKKAEKKLRKAAKWRKENNLSGLVDEPYPENWLEAVPIHADAVSKTGVVVTTIQFSAVDIPGLFKQWGREQITKLTVQGFAQMENVMLELNKRKFGGQPLTEDSLEGAVMLIDADKLSAKDLSSLEVIQTFTDICKKLKKYFPTLASKIIVVNCTSVIDALLKIARTILEKASLKFEIFGKDDKSNWHEAVTAQIPAKLLPEAFGGTKPKEEPIKRDRFVDKALILSLVNDFSSN</sequence>
<gene>
    <name evidence="2" type="ORF">AFUS01_LOCUS41974</name>
</gene>
<dbReference type="Pfam" id="PF00650">
    <property type="entry name" value="CRAL_TRIO"/>
    <property type="match status" value="1"/>
</dbReference>
<evidence type="ECO:0000313" key="2">
    <source>
        <dbReference type="EMBL" id="CAG7832286.1"/>
    </source>
</evidence>
<dbReference type="InterPro" id="IPR051064">
    <property type="entry name" value="SEC14/CRAL-TRIO_domain"/>
</dbReference>
<comment type="caution">
    <text evidence="2">The sequence shown here is derived from an EMBL/GenBank/DDBJ whole genome shotgun (WGS) entry which is preliminary data.</text>
</comment>